<evidence type="ECO:0000256" key="4">
    <source>
        <dbReference type="ARBA" id="ARBA00022679"/>
    </source>
</evidence>
<keyword evidence="6" id="KW-0145">Chemotaxis</keyword>
<dbReference type="GO" id="GO:0006935">
    <property type="term" value="P:chemotaxis"/>
    <property type="evidence" value="ECO:0007669"/>
    <property type="project" value="UniProtKB-UniRule"/>
</dbReference>
<proteinExistence type="predicted"/>
<dbReference type="STRING" id="619304.SAMN05421760_101634"/>
<dbReference type="GO" id="GO:0008983">
    <property type="term" value="F:protein-glutamate O-methyltransferase activity"/>
    <property type="evidence" value="ECO:0007669"/>
    <property type="project" value="UniProtKB-EC"/>
</dbReference>
<dbReference type="GO" id="GO:0032259">
    <property type="term" value="P:methylation"/>
    <property type="evidence" value="ECO:0007669"/>
    <property type="project" value="UniProtKB-KW"/>
</dbReference>
<keyword evidence="12" id="KW-1185">Reference proteome</keyword>
<evidence type="ECO:0000313" key="11">
    <source>
        <dbReference type="EMBL" id="SIS44506.1"/>
    </source>
</evidence>
<dbReference type="PROSITE" id="PS50113">
    <property type="entry name" value="PAC"/>
    <property type="match status" value="1"/>
</dbReference>
<feature type="active site" evidence="6">
    <location>
        <position position="20"/>
    </location>
</feature>
<dbReference type="PANTHER" id="PTHR24422">
    <property type="entry name" value="CHEMOTAXIS PROTEIN METHYLTRANSFERASE"/>
    <property type="match status" value="1"/>
</dbReference>
<accession>A0A1N7J5J0</accession>
<name>A0A1N7J5J0_9GAMM</name>
<feature type="domain" description="CheR-type methyltransferase" evidence="10">
    <location>
        <begin position="202"/>
        <end position="474"/>
    </location>
</feature>
<dbReference type="InterPro" id="IPR035909">
    <property type="entry name" value="CheB_C"/>
</dbReference>
<dbReference type="PANTHER" id="PTHR24422:SF27">
    <property type="entry name" value="PROTEIN-GLUTAMATE O-METHYLTRANSFERASE"/>
    <property type="match status" value="1"/>
</dbReference>
<evidence type="ECO:0000256" key="5">
    <source>
        <dbReference type="ARBA" id="ARBA00022691"/>
    </source>
</evidence>
<dbReference type="Proteomes" id="UP000185999">
    <property type="component" value="Unassembled WGS sequence"/>
</dbReference>
<organism evidence="11 12">
    <name type="scientific">Neptunomonas antarctica</name>
    <dbReference type="NCBI Taxonomy" id="619304"/>
    <lineage>
        <taxon>Bacteria</taxon>
        <taxon>Pseudomonadati</taxon>
        <taxon>Pseudomonadota</taxon>
        <taxon>Gammaproteobacteria</taxon>
        <taxon>Oceanospirillales</taxon>
        <taxon>Oceanospirillaceae</taxon>
        <taxon>Neptunomonas</taxon>
    </lineage>
</organism>
<evidence type="ECO:0000256" key="3">
    <source>
        <dbReference type="ARBA" id="ARBA00022603"/>
    </source>
</evidence>
<keyword evidence="6" id="KW-0378">Hydrolase</keyword>
<protein>
    <recommendedName>
        <fullName evidence="2">protein-glutamate O-methyltransferase</fullName>
        <ecNumber evidence="2">2.1.1.80</ecNumber>
    </recommendedName>
</protein>
<feature type="domain" description="CheB-type methylesterase" evidence="9">
    <location>
        <begin position="4"/>
        <end position="196"/>
    </location>
</feature>
<dbReference type="PROSITE" id="PS50122">
    <property type="entry name" value="CHEB"/>
    <property type="match status" value="1"/>
</dbReference>
<dbReference type="InterPro" id="IPR000673">
    <property type="entry name" value="Sig_transdc_resp-reg_Me-estase"/>
</dbReference>
<evidence type="ECO:0000256" key="7">
    <source>
        <dbReference type="SAM" id="MobiDB-lite"/>
    </source>
</evidence>
<dbReference type="Pfam" id="PF01339">
    <property type="entry name" value="CheB_methylest"/>
    <property type="match status" value="1"/>
</dbReference>
<dbReference type="RefSeq" id="WP_054342802.1">
    <property type="nucleotide sequence ID" value="NZ_FTOE01000001.1"/>
</dbReference>
<dbReference type="OrthoDB" id="9816309at2"/>
<evidence type="ECO:0000313" key="12">
    <source>
        <dbReference type="Proteomes" id="UP000185999"/>
    </source>
</evidence>
<dbReference type="GO" id="GO:0008984">
    <property type="term" value="F:protein-glutamate methylesterase activity"/>
    <property type="evidence" value="ECO:0007669"/>
    <property type="project" value="InterPro"/>
</dbReference>
<dbReference type="EC" id="2.1.1.80" evidence="2"/>
<dbReference type="Gene3D" id="3.30.450.20">
    <property type="entry name" value="PAS domain"/>
    <property type="match status" value="1"/>
</dbReference>
<evidence type="ECO:0000256" key="2">
    <source>
        <dbReference type="ARBA" id="ARBA00012534"/>
    </source>
</evidence>
<dbReference type="Gene3D" id="1.10.155.10">
    <property type="entry name" value="Chemotaxis receptor methyltransferase CheR, N-terminal domain"/>
    <property type="match status" value="1"/>
</dbReference>
<dbReference type="SUPFAM" id="SSF47757">
    <property type="entry name" value="Chemotaxis receptor methyltransferase CheR, N-terminal domain"/>
    <property type="match status" value="1"/>
</dbReference>
<feature type="region of interest" description="Disordered" evidence="7">
    <location>
        <begin position="670"/>
        <end position="708"/>
    </location>
</feature>
<reference evidence="12" key="1">
    <citation type="submission" date="2017-01" db="EMBL/GenBank/DDBJ databases">
        <authorList>
            <person name="Varghese N."/>
            <person name="Submissions S."/>
        </authorList>
    </citation>
    <scope>NUCLEOTIDE SEQUENCE [LARGE SCALE GENOMIC DNA]</scope>
    <source>
        <strain evidence="12">DSM 22306</strain>
    </source>
</reference>
<dbReference type="InterPro" id="IPR029063">
    <property type="entry name" value="SAM-dependent_MTases_sf"/>
</dbReference>
<dbReference type="AlphaFoldDB" id="A0A1N7J5J0"/>
<feature type="compositionally biased region" description="Polar residues" evidence="7">
    <location>
        <begin position="683"/>
        <end position="693"/>
    </location>
</feature>
<dbReference type="Gene3D" id="3.40.50.150">
    <property type="entry name" value="Vaccinia Virus protein VP39"/>
    <property type="match status" value="1"/>
</dbReference>
<dbReference type="InterPro" id="IPR050903">
    <property type="entry name" value="Bact_Chemotaxis_MeTrfase"/>
</dbReference>
<evidence type="ECO:0000259" key="10">
    <source>
        <dbReference type="PROSITE" id="PS50123"/>
    </source>
</evidence>
<keyword evidence="4" id="KW-0808">Transferase</keyword>
<dbReference type="Gene3D" id="3.40.50.180">
    <property type="entry name" value="Methylesterase CheB, C-terminal domain"/>
    <property type="match status" value="1"/>
</dbReference>
<evidence type="ECO:0000256" key="6">
    <source>
        <dbReference type="PROSITE-ProRule" id="PRU00050"/>
    </source>
</evidence>
<sequence length="1001" mass="114267">MTIPKTNMNEILPIVGIGASAGGLEALDTFFTSMPTNNNMAFVVVMHLDPSHVSLLPELLQRQTKMDVVKITDCVRIEANRIYVIPPNKNLSIINRELRLEERSDLRIKLPIDYFFKMLAQDQGSNAICVILSGTGSDGSLGLQEIKAESGMVMVQSPLSAKYDSMPKNAIATGLADFILPPDEMPQCLIKYIKNIHPNDSSNENNTAISNNILHEILVLIRNQIGHDFSLYKKKTIYRRIERRMHVHQIKNIKDYLSFIQKDNHEITILFRDLLIGVTSFFRDKEAFDVLMNSIIPELLLKKPDNYTIRVWIPGCSSGQEAYSIAIALLECIEKSKSNINIQIFGTDIDEYAIDHARSGVYPDTIISEIGEKYCKKYFTKEGNKYRINKSLRDMLVFATQNLIKDPPFSKIDLICCRNLLIYFGPELQKNILPIFHYSLKDDGILFLGPSETTGQSNLYFEIIDKKWKLFKRKYKKKTTTSSLHFSDPMSSLKMNRINLPATTTQIEEFSALQLVEIILKQSHIAPCVIIDNQHNIIYVHGRLGDYLEPAEGRSSSNILDMARTPELKDILSHSIRKSLLQKNEIQKKSIITGNKEDKKFIDITIKPLPDFSGFKDLLMITFLENVQKKNTENNKETAKDSDLNDDNILRKELESTRENLQTTIEELETSNEELKSSNEELQSTNEELQSTNEELETSKEELQSLNEESVTVNAELQSHIDELSTANDDIKNLLDSTQIATVFLDTELKIRRYTPKMTDIINLLPSDVHRPIDHLSSSLQNIKLSDAAAIVLKTLEKIETEVRDDKNKFYRMRTLPYRTANNVIAGVVMSFEDITKIKDVEIELRESEQRYRSLFDHCPVTIIELDISELKNYIVNNQLISVAQLKSHLKSNKIMDNNIKNLIQVLNINESGLSLFNEPNKKKLLDSLPNIIINHDYIFNQIKIIIEECTNIIFTSKIHTSEKSITNCEITITIPKHVSNERALNSILVIIPETNGREEG</sequence>
<dbReference type="CDD" id="cd02440">
    <property type="entry name" value="AdoMet_MTases"/>
    <property type="match status" value="1"/>
</dbReference>
<dbReference type="GO" id="GO:0005737">
    <property type="term" value="C:cytoplasm"/>
    <property type="evidence" value="ECO:0007669"/>
    <property type="project" value="InterPro"/>
</dbReference>
<dbReference type="InterPro" id="IPR000780">
    <property type="entry name" value="CheR_MeTrfase"/>
</dbReference>
<dbReference type="InterPro" id="IPR036804">
    <property type="entry name" value="CheR_N_sf"/>
</dbReference>
<gene>
    <name evidence="11" type="ORF">SAMN05421760_101634</name>
</gene>
<dbReference type="PRINTS" id="PR00996">
    <property type="entry name" value="CHERMTFRASE"/>
</dbReference>
<dbReference type="SUPFAM" id="SSF52738">
    <property type="entry name" value="Methylesterase CheB, C-terminal domain"/>
    <property type="match status" value="1"/>
</dbReference>
<dbReference type="GO" id="GO:0000156">
    <property type="term" value="F:phosphorelay response regulator activity"/>
    <property type="evidence" value="ECO:0007669"/>
    <property type="project" value="InterPro"/>
</dbReference>
<evidence type="ECO:0000259" key="8">
    <source>
        <dbReference type="PROSITE" id="PS50113"/>
    </source>
</evidence>
<keyword evidence="5" id="KW-0949">S-adenosyl-L-methionine</keyword>
<comment type="catalytic activity">
    <reaction evidence="1">
        <text>L-glutamyl-[protein] + S-adenosyl-L-methionine = [protein]-L-glutamate 5-O-methyl ester + S-adenosyl-L-homocysteine</text>
        <dbReference type="Rhea" id="RHEA:24452"/>
        <dbReference type="Rhea" id="RHEA-COMP:10208"/>
        <dbReference type="Rhea" id="RHEA-COMP:10311"/>
        <dbReference type="ChEBI" id="CHEBI:29973"/>
        <dbReference type="ChEBI" id="CHEBI:57856"/>
        <dbReference type="ChEBI" id="CHEBI:59789"/>
        <dbReference type="ChEBI" id="CHEBI:82795"/>
        <dbReference type="EC" id="2.1.1.80"/>
    </reaction>
</comment>
<keyword evidence="3" id="KW-0489">Methyltransferase</keyword>
<dbReference type="Pfam" id="PF01739">
    <property type="entry name" value="CheR"/>
    <property type="match status" value="1"/>
</dbReference>
<dbReference type="CDD" id="cd16434">
    <property type="entry name" value="CheB-CheR_fusion"/>
    <property type="match status" value="1"/>
</dbReference>
<feature type="active site" evidence="6">
    <location>
        <position position="138"/>
    </location>
</feature>
<dbReference type="InterPro" id="IPR022641">
    <property type="entry name" value="CheR_N"/>
</dbReference>
<evidence type="ECO:0000256" key="1">
    <source>
        <dbReference type="ARBA" id="ARBA00001541"/>
    </source>
</evidence>
<dbReference type="EMBL" id="FTOE01000001">
    <property type="protein sequence ID" value="SIS44506.1"/>
    <property type="molecule type" value="Genomic_DNA"/>
</dbReference>
<dbReference type="InterPro" id="IPR035965">
    <property type="entry name" value="PAS-like_dom_sf"/>
</dbReference>
<feature type="domain" description="PAC" evidence="8">
    <location>
        <begin position="794"/>
        <end position="847"/>
    </location>
</feature>
<dbReference type="Pfam" id="PF03705">
    <property type="entry name" value="CheR_N"/>
    <property type="match status" value="1"/>
</dbReference>
<dbReference type="InterPro" id="IPR000700">
    <property type="entry name" value="PAS-assoc_C"/>
</dbReference>
<dbReference type="InterPro" id="IPR022642">
    <property type="entry name" value="CheR_C"/>
</dbReference>
<dbReference type="SUPFAM" id="SSF55785">
    <property type="entry name" value="PYP-like sensor domain (PAS domain)"/>
    <property type="match status" value="1"/>
</dbReference>
<dbReference type="SUPFAM" id="SSF53335">
    <property type="entry name" value="S-adenosyl-L-methionine-dependent methyltransferases"/>
    <property type="match status" value="1"/>
</dbReference>
<dbReference type="Pfam" id="PF13596">
    <property type="entry name" value="PAS_10"/>
    <property type="match status" value="1"/>
</dbReference>
<dbReference type="PROSITE" id="PS50123">
    <property type="entry name" value="CHER"/>
    <property type="match status" value="1"/>
</dbReference>
<feature type="active site" evidence="6">
    <location>
        <position position="47"/>
    </location>
</feature>
<dbReference type="SMART" id="SM00138">
    <property type="entry name" value="MeTrc"/>
    <property type="match status" value="1"/>
</dbReference>
<evidence type="ECO:0000259" key="9">
    <source>
        <dbReference type="PROSITE" id="PS50122"/>
    </source>
</evidence>